<dbReference type="Pfam" id="PF00041">
    <property type="entry name" value="fn3"/>
    <property type="match status" value="1"/>
</dbReference>
<dbReference type="InterPro" id="IPR013783">
    <property type="entry name" value="Ig-like_fold"/>
</dbReference>
<dbReference type="InterPro" id="IPR003961">
    <property type="entry name" value="FN3_dom"/>
</dbReference>
<protein>
    <submittedName>
        <fullName evidence="4">Uncharacterized protein</fullName>
    </submittedName>
</protein>
<evidence type="ECO:0000259" key="3">
    <source>
        <dbReference type="PROSITE" id="PS51841"/>
    </source>
</evidence>
<keyword evidence="1" id="KW-0732">Signal</keyword>
<dbReference type="Pfam" id="PF00932">
    <property type="entry name" value="LTD"/>
    <property type="match status" value="2"/>
</dbReference>
<feature type="signal peptide" evidence="1">
    <location>
        <begin position="1"/>
        <end position="31"/>
    </location>
</feature>
<dbReference type="InterPro" id="IPR036116">
    <property type="entry name" value="FN3_sf"/>
</dbReference>
<gene>
    <name evidence="4" type="ORF">GMD78_03785</name>
</gene>
<keyword evidence="5" id="KW-1185">Reference proteome</keyword>
<feature type="domain" description="Fibronectin type-III" evidence="2">
    <location>
        <begin position="571"/>
        <end position="660"/>
    </location>
</feature>
<dbReference type="SUPFAM" id="SSF74853">
    <property type="entry name" value="Lamin A/C globular tail domain"/>
    <property type="match status" value="1"/>
</dbReference>
<evidence type="ECO:0000313" key="5">
    <source>
        <dbReference type="Proteomes" id="UP000469125"/>
    </source>
</evidence>
<evidence type="ECO:0000259" key="2">
    <source>
        <dbReference type="PROSITE" id="PS50853"/>
    </source>
</evidence>
<sequence length="998" mass="111441">MFHRMKRLWICIATMAVALIMFTFPTTESNASEESPLLITEIVSKSAGTGQPYEYVEIYNNSSDEINLDGYELQYFTSNFSNPANTWPITNKTIQPRDSLVLWLKKFNYPDVPLWDFNSNYDVLLTPDQVFEVTLTTSAQGLHDSALRQVGLANSTGETIVTALINDGEVDGITNKSVIYQKGDGSEMVKIRHDEEPTPGRLVNEQLPGPGTPSGITAEPLNEAVSLRWEIVEGAASYNIYYSASSDPVNVSGENSYILENLTNHETYSFRVTAVDHEGNESSASSVVWATPQDEVDSEAPATPTGLQVTPGINDVELQWNENSEDDLAAYRIYVNGTIYDTVLPNHTRISVFPLELGREYTLEVTALDHVGNESEKATIISGPTENAPIPKVLITEVVPNTDNYARYDAFEYLEIYNNSSEVIDLEGYRVKSGSWDVEIKESLIIEPYDTQLFWTRRQEIVPISLEAFNSNYFGSYHNKYLEAEKVYIFNDIGGLVNSGNQTVTISSPQGLEVVRANYTGDDVSLRNSVVFGYPTDGTLTMETLSGHQPPTPGWVDANQVPERPVLDEDPPATPANVQAIAGYGEVELTWDANEESDLYRYHIYKNGELEFSVSPDQNEFTLSALIGNQQYVLEVAAEDVSGNVSEKSAEISVTPAHQIITQEERSFVEKDPAYQGLWDISEDGPVIPGLAQDLVPQGMTYYKQKDWLLTVSYLDYGRPGTLTVVDATTGELVKSVLLYNQDGTPYTGHAGGLTISKDHIWVASENYLLPFEISELVNAPDNGEIQFIHHIPVPVDAAYTVYDEGILWVGEFYQQNDYPTNPDHHMENRNGEMHYAWMIGFDLPSSTDMLTDEQWNEASGEAAIPDYVLSTTDMVQGAIVGKKGVTLSTSYGRGNDSVLYRYEHPLKEEPHDYVEVAGKTIPLWFLDGAQSKPRESIEAIPMPEGIVADHPKDLYVVFESGANKYRYTTTYPMDRFLKIDLKRLMKDDKEIIKEDIE</sequence>
<evidence type="ECO:0000256" key="1">
    <source>
        <dbReference type="SAM" id="SignalP"/>
    </source>
</evidence>
<dbReference type="AlphaFoldDB" id="A0A6N8FE96"/>
<reference evidence="4 5" key="1">
    <citation type="submission" date="2019-11" db="EMBL/GenBank/DDBJ databases">
        <authorList>
            <person name="Li X."/>
        </authorList>
    </citation>
    <scope>NUCLEOTIDE SEQUENCE [LARGE SCALE GENOMIC DNA]</scope>
    <source>
        <strain evidence="4 5">L9</strain>
    </source>
</reference>
<dbReference type="PROSITE" id="PS51841">
    <property type="entry name" value="LTD"/>
    <property type="match status" value="2"/>
</dbReference>
<organism evidence="4 5">
    <name type="scientific">Ornithinibacillus caprae</name>
    <dbReference type="NCBI Taxonomy" id="2678566"/>
    <lineage>
        <taxon>Bacteria</taxon>
        <taxon>Bacillati</taxon>
        <taxon>Bacillota</taxon>
        <taxon>Bacilli</taxon>
        <taxon>Bacillales</taxon>
        <taxon>Bacillaceae</taxon>
        <taxon>Ornithinibacillus</taxon>
    </lineage>
</organism>
<feature type="chain" id="PRO_5027004160" evidence="1">
    <location>
        <begin position="32"/>
        <end position="998"/>
    </location>
</feature>
<dbReference type="RefSeq" id="WP_155667289.1">
    <property type="nucleotide sequence ID" value="NZ_WOCA01000002.1"/>
</dbReference>
<dbReference type="SUPFAM" id="SSF49265">
    <property type="entry name" value="Fibronectin type III"/>
    <property type="match status" value="2"/>
</dbReference>
<dbReference type="InterPro" id="IPR001322">
    <property type="entry name" value="Lamin_tail_dom"/>
</dbReference>
<feature type="domain" description="LTD" evidence="3">
    <location>
        <begin position="23"/>
        <end position="182"/>
    </location>
</feature>
<name>A0A6N8FE96_9BACI</name>
<dbReference type="EMBL" id="WOCA01000002">
    <property type="protein sequence ID" value="MUK87521.1"/>
    <property type="molecule type" value="Genomic_DNA"/>
</dbReference>
<feature type="domain" description="Fibronectin type-III" evidence="2">
    <location>
        <begin position="209"/>
        <end position="295"/>
    </location>
</feature>
<dbReference type="SMART" id="SM00060">
    <property type="entry name" value="FN3"/>
    <property type="match status" value="3"/>
</dbReference>
<dbReference type="InterPro" id="IPR036415">
    <property type="entry name" value="Lamin_tail_dom_sf"/>
</dbReference>
<dbReference type="CDD" id="cd00063">
    <property type="entry name" value="FN3"/>
    <property type="match status" value="2"/>
</dbReference>
<dbReference type="PROSITE" id="PS50853">
    <property type="entry name" value="FN3"/>
    <property type="match status" value="2"/>
</dbReference>
<feature type="domain" description="LTD" evidence="3">
    <location>
        <begin position="383"/>
        <end position="552"/>
    </location>
</feature>
<dbReference type="Proteomes" id="UP000469125">
    <property type="component" value="Unassembled WGS sequence"/>
</dbReference>
<evidence type="ECO:0000313" key="4">
    <source>
        <dbReference type="EMBL" id="MUK87521.1"/>
    </source>
</evidence>
<dbReference type="Gene3D" id="2.60.40.10">
    <property type="entry name" value="Immunoglobulins"/>
    <property type="match status" value="3"/>
</dbReference>
<accession>A0A6N8FE96</accession>
<comment type="caution">
    <text evidence="4">The sequence shown here is derived from an EMBL/GenBank/DDBJ whole genome shotgun (WGS) entry which is preliminary data.</text>
</comment>
<proteinExistence type="predicted"/>